<evidence type="ECO:0000313" key="3">
    <source>
        <dbReference type="EMBL" id="CAB4674714.1"/>
    </source>
</evidence>
<dbReference type="InterPro" id="IPR020845">
    <property type="entry name" value="AMP-binding_CS"/>
</dbReference>
<dbReference type="GO" id="GO:0006631">
    <property type="term" value="P:fatty acid metabolic process"/>
    <property type="evidence" value="ECO:0007669"/>
    <property type="project" value="TreeGrafter"/>
</dbReference>
<dbReference type="SUPFAM" id="SSF56801">
    <property type="entry name" value="Acetyl-CoA synthetase-like"/>
    <property type="match status" value="1"/>
</dbReference>
<reference evidence="3" key="1">
    <citation type="submission" date="2020-05" db="EMBL/GenBank/DDBJ databases">
        <authorList>
            <person name="Chiriac C."/>
            <person name="Salcher M."/>
            <person name="Ghai R."/>
            <person name="Kavagutti S V."/>
        </authorList>
    </citation>
    <scope>NUCLEOTIDE SEQUENCE</scope>
</reference>
<feature type="domain" description="AMP-dependent synthetase/ligase" evidence="1">
    <location>
        <begin position="14"/>
        <end position="260"/>
    </location>
</feature>
<sequence length="396" mass="41814">MHLGNESSLLAIVLPPAAAAIAVQEAWADGEAVAVIDPRDPAFRIEERLSTLRPTEVLDANGRREWRDRDGEGEPVAAGVAAIVATSGTTSEPRWVMLDENALEASAFAVHAALGIDPIDDTWLACVPLTGVAGLAILARSFHTGSPLIVHDRFDTAAVARAPQQGATLVSLVPTTLARLLDAGAPVDQFHHILLGGAPAPPGLLARARASGAHVTTTYGLTETGGGCVHNGHPMIGVEVTIDPKTDEILVRGQITMSGYRLDEPATKAAFTPDGALRTGDLGRMLPDGVLQVGDRRKDVIISGGVNVSPTAVEHVLLLHPAIRDVCVVGLPDPEWGERVVAFVVPVRKGLPPSLADMRAFAQSRLAAPELPREIRMVDEIPRSPGGKLLRRLLPR</sequence>
<feature type="domain" description="AMP-binding enzyme C-terminal" evidence="2">
    <location>
        <begin position="313"/>
        <end position="388"/>
    </location>
</feature>
<name>A0A6J6MP91_9ZZZZ</name>
<dbReference type="InterPro" id="IPR042099">
    <property type="entry name" value="ANL_N_sf"/>
</dbReference>
<dbReference type="InterPro" id="IPR045851">
    <property type="entry name" value="AMP-bd_C_sf"/>
</dbReference>
<dbReference type="PANTHER" id="PTHR43201">
    <property type="entry name" value="ACYL-COA SYNTHETASE"/>
    <property type="match status" value="1"/>
</dbReference>
<dbReference type="Pfam" id="PF00501">
    <property type="entry name" value="AMP-binding"/>
    <property type="match status" value="1"/>
</dbReference>
<evidence type="ECO:0000259" key="2">
    <source>
        <dbReference type="Pfam" id="PF13193"/>
    </source>
</evidence>
<gene>
    <name evidence="3" type="ORF">UFOPK2242_01673</name>
</gene>
<dbReference type="EMBL" id="CAEZWM010000294">
    <property type="protein sequence ID" value="CAB4674714.1"/>
    <property type="molecule type" value="Genomic_DNA"/>
</dbReference>
<dbReference type="InterPro" id="IPR025110">
    <property type="entry name" value="AMP-bd_C"/>
</dbReference>
<dbReference type="Gene3D" id="3.30.300.30">
    <property type="match status" value="1"/>
</dbReference>
<dbReference type="PANTHER" id="PTHR43201:SF32">
    <property type="entry name" value="2-SUCCINYLBENZOATE--COA LIGASE, CHLOROPLASTIC_PEROXISOMAL"/>
    <property type="match status" value="1"/>
</dbReference>
<dbReference type="InterPro" id="IPR000873">
    <property type="entry name" value="AMP-dep_synth/lig_dom"/>
</dbReference>
<dbReference type="Pfam" id="PF13193">
    <property type="entry name" value="AMP-binding_C"/>
    <property type="match status" value="1"/>
</dbReference>
<protein>
    <submittedName>
        <fullName evidence="3">Unannotated protein</fullName>
    </submittedName>
</protein>
<evidence type="ECO:0000259" key="1">
    <source>
        <dbReference type="Pfam" id="PF00501"/>
    </source>
</evidence>
<dbReference type="PROSITE" id="PS00455">
    <property type="entry name" value="AMP_BINDING"/>
    <property type="match status" value="1"/>
</dbReference>
<dbReference type="GO" id="GO:0031956">
    <property type="term" value="F:medium-chain fatty acid-CoA ligase activity"/>
    <property type="evidence" value="ECO:0007669"/>
    <property type="project" value="TreeGrafter"/>
</dbReference>
<organism evidence="3">
    <name type="scientific">freshwater metagenome</name>
    <dbReference type="NCBI Taxonomy" id="449393"/>
    <lineage>
        <taxon>unclassified sequences</taxon>
        <taxon>metagenomes</taxon>
        <taxon>ecological metagenomes</taxon>
    </lineage>
</organism>
<accession>A0A6J6MP91</accession>
<dbReference type="AlphaFoldDB" id="A0A6J6MP91"/>
<dbReference type="Gene3D" id="3.40.50.12780">
    <property type="entry name" value="N-terminal domain of ligase-like"/>
    <property type="match status" value="1"/>
</dbReference>
<proteinExistence type="predicted"/>